<evidence type="ECO:0000313" key="1">
    <source>
        <dbReference type="EMBL" id="TCF96745.1"/>
    </source>
</evidence>
<gene>
    <name evidence="1" type="ORF">BZM27_55595</name>
</gene>
<dbReference type="Proteomes" id="UP000294200">
    <property type="component" value="Unassembled WGS sequence"/>
</dbReference>
<organism evidence="1 2">
    <name type="scientific">Paraburkholderia steynii</name>
    <dbReference type="NCBI Taxonomy" id="1245441"/>
    <lineage>
        <taxon>Bacteria</taxon>
        <taxon>Pseudomonadati</taxon>
        <taxon>Pseudomonadota</taxon>
        <taxon>Betaproteobacteria</taxon>
        <taxon>Burkholderiales</taxon>
        <taxon>Burkholderiaceae</taxon>
        <taxon>Paraburkholderia</taxon>
    </lineage>
</organism>
<reference evidence="1 2" key="1">
    <citation type="submission" date="2017-02" db="EMBL/GenBank/DDBJ databases">
        <title>Paraburkholderia sophoroidis sp. nov. and Paraburkholderia steynii sp. nov. rhizobial symbionts of the fynbos legume Hypocalyptus sophoroides.</title>
        <authorList>
            <person name="Steenkamp E.T."/>
            <person name="Beukes C.W."/>
            <person name="Van Zyl E."/>
            <person name="Avontuur J."/>
            <person name="Chan W.Y."/>
            <person name="Hassen A."/>
            <person name="Palmer M."/>
            <person name="Mthombeni L."/>
            <person name="Phalane F."/>
            <person name="Sereme K."/>
            <person name="Venter S.N."/>
        </authorList>
    </citation>
    <scope>NUCLEOTIDE SEQUENCE [LARGE SCALE GENOMIC DNA]</scope>
    <source>
        <strain evidence="1 2">HC1.1ba</strain>
    </source>
</reference>
<keyword evidence="2" id="KW-1185">Reference proteome</keyword>
<dbReference type="EMBL" id="MWML01001290">
    <property type="protein sequence ID" value="TCF96745.1"/>
    <property type="molecule type" value="Genomic_DNA"/>
</dbReference>
<name>A0A4R0WKC7_9BURK</name>
<protein>
    <submittedName>
        <fullName evidence="1">Uncharacterized protein</fullName>
    </submittedName>
</protein>
<dbReference type="AlphaFoldDB" id="A0A4R0WKC7"/>
<sequence>MKKTANLKDIRDQPDRPRYSAAQACFDAGALDRVLQKVELARDRLCNVPDLEFAAWIDSLSHAEFLEYMMLSIPIRDR</sequence>
<comment type="caution">
    <text evidence="1">The sequence shown here is derived from an EMBL/GenBank/DDBJ whole genome shotgun (WGS) entry which is preliminary data.</text>
</comment>
<proteinExistence type="predicted"/>
<evidence type="ECO:0000313" key="2">
    <source>
        <dbReference type="Proteomes" id="UP000294200"/>
    </source>
</evidence>
<accession>A0A4R0WKC7</accession>